<evidence type="ECO:0000313" key="5">
    <source>
        <dbReference type="Proteomes" id="UP000000768"/>
    </source>
</evidence>
<protein>
    <recommendedName>
        <fullName evidence="6">Late embryogenesis abundant protein LEA-2 subgroup domain-containing protein</fullName>
    </recommendedName>
</protein>
<keyword evidence="3" id="KW-0812">Transmembrane</keyword>
<evidence type="ECO:0000256" key="3">
    <source>
        <dbReference type="SAM" id="Phobius"/>
    </source>
</evidence>
<sequence length="216" mass="23286">MDDDDDARCLHIVEACVGLCGCCCRINFACLFIGVALICVLVPPFGVVYPVRAAVKDASVSRLALAGANGTALAYDLSLTVSLRNRNWAMRAEHSAPLDAELLFAGRRLEGARLADAGMWMDPRRTEEFRMLAVSSSPGFALNGDEAAEFARETVAGVVEFELRLTGAFKYRPVHVGGSRRLDCPLKLPVAPPPSPSSTGTHFMSTVFDKVSITCY</sequence>
<keyword evidence="2 3" id="KW-0472">Membrane</keyword>
<comment type="subcellular location">
    <subcellularLocation>
        <location evidence="1">Membrane</location>
    </subcellularLocation>
</comment>
<dbReference type="Proteomes" id="UP000000768">
    <property type="component" value="Chromosome 3"/>
</dbReference>
<dbReference type="InParanoid" id="A0A1W0W023"/>
<keyword evidence="5" id="KW-1185">Reference proteome</keyword>
<dbReference type="GO" id="GO:0009506">
    <property type="term" value="C:plasmodesma"/>
    <property type="evidence" value="ECO:0000318"/>
    <property type="project" value="GO_Central"/>
</dbReference>
<dbReference type="AlphaFoldDB" id="A0A1W0W023"/>
<evidence type="ECO:0000313" key="4">
    <source>
        <dbReference type="EMBL" id="OQU87736.1"/>
    </source>
</evidence>
<dbReference type="InterPro" id="IPR044839">
    <property type="entry name" value="NDR1-like"/>
</dbReference>
<feature type="transmembrane region" description="Helical" evidence="3">
    <location>
        <begin position="63"/>
        <end position="83"/>
    </location>
</feature>
<dbReference type="Gramene" id="OQU87736">
    <property type="protein sequence ID" value="OQU87736"/>
    <property type="gene ID" value="SORBI_3003G331800"/>
</dbReference>
<accession>A0A1W0W023</accession>
<reference evidence="4 5" key="1">
    <citation type="journal article" date="2009" name="Nature">
        <title>The Sorghum bicolor genome and the diversification of grasses.</title>
        <authorList>
            <person name="Paterson A.H."/>
            <person name="Bowers J.E."/>
            <person name="Bruggmann R."/>
            <person name="Dubchak I."/>
            <person name="Grimwood J."/>
            <person name="Gundlach H."/>
            <person name="Haberer G."/>
            <person name="Hellsten U."/>
            <person name="Mitros T."/>
            <person name="Poliakov A."/>
            <person name="Schmutz J."/>
            <person name="Spannagl M."/>
            <person name="Tang H."/>
            <person name="Wang X."/>
            <person name="Wicker T."/>
            <person name="Bharti A.K."/>
            <person name="Chapman J."/>
            <person name="Feltus F.A."/>
            <person name="Gowik U."/>
            <person name="Grigoriev I.V."/>
            <person name="Lyons E."/>
            <person name="Maher C.A."/>
            <person name="Martis M."/>
            <person name="Narechania A."/>
            <person name="Otillar R.P."/>
            <person name="Penning B.W."/>
            <person name="Salamov A.A."/>
            <person name="Wang Y."/>
            <person name="Zhang L."/>
            <person name="Carpita N.C."/>
            <person name="Freeling M."/>
            <person name="Gingle A.R."/>
            <person name="Hash C.T."/>
            <person name="Keller B."/>
            <person name="Klein P."/>
            <person name="Kresovich S."/>
            <person name="McCann M.C."/>
            <person name="Ming R."/>
            <person name="Peterson D.G."/>
            <person name="Mehboob-ur-Rahman"/>
            <person name="Ware D."/>
            <person name="Westhoff P."/>
            <person name="Mayer K.F."/>
            <person name="Messing J."/>
            <person name="Rokhsar D.S."/>
        </authorList>
    </citation>
    <scope>NUCLEOTIDE SEQUENCE [LARGE SCALE GENOMIC DNA]</scope>
    <source>
        <strain evidence="5">cv. BTx623</strain>
    </source>
</reference>
<dbReference type="PANTHER" id="PTHR31415:SF67">
    <property type="entry name" value="OS04G0114300 PROTEIN"/>
    <property type="match status" value="1"/>
</dbReference>
<organism evidence="4 5">
    <name type="scientific">Sorghum bicolor</name>
    <name type="common">Sorghum</name>
    <name type="synonym">Sorghum vulgare</name>
    <dbReference type="NCBI Taxonomy" id="4558"/>
    <lineage>
        <taxon>Eukaryota</taxon>
        <taxon>Viridiplantae</taxon>
        <taxon>Streptophyta</taxon>
        <taxon>Embryophyta</taxon>
        <taxon>Tracheophyta</taxon>
        <taxon>Spermatophyta</taxon>
        <taxon>Magnoliopsida</taxon>
        <taxon>Liliopsida</taxon>
        <taxon>Poales</taxon>
        <taxon>Poaceae</taxon>
        <taxon>PACMAD clade</taxon>
        <taxon>Panicoideae</taxon>
        <taxon>Andropogonodae</taxon>
        <taxon>Andropogoneae</taxon>
        <taxon>Sorghinae</taxon>
        <taxon>Sorghum</taxon>
    </lineage>
</organism>
<dbReference type="GO" id="GO:0005886">
    <property type="term" value="C:plasma membrane"/>
    <property type="evidence" value="ECO:0000318"/>
    <property type="project" value="GO_Central"/>
</dbReference>
<reference evidence="5" key="2">
    <citation type="journal article" date="2018" name="Plant J.">
        <title>The Sorghum bicolor reference genome: improved assembly, gene annotations, a transcriptome atlas, and signatures of genome organization.</title>
        <authorList>
            <person name="McCormick R.F."/>
            <person name="Truong S.K."/>
            <person name="Sreedasyam A."/>
            <person name="Jenkins J."/>
            <person name="Shu S."/>
            <person name="Sims D."/>
            <person name="Kennedy M."/>
            <person name="Amirebrahimi M."/>
            <person name="Weers B.D."/>
            <person name="McKinley B."/>
            <person name="Mattison A."/>
            <person name="Morishige D.T."/>
            <person name="Grimwood J."/>
            <person name="Schmutz J."/>
            <person name="Mullet J.E."/>
        </authorList>
    </citation>
    <scope>NUCLEOTIDE SEQUENCE [LARGE SCALE GENOMIC DNA]</scope>
    <source>
        <strain evidence="5">cv. BTx623</strain>
    </source>
</reference>
<name>A0A1W0W023_SORBI</name>
<evidence type="ECO:0008006" key="6">
    <source>
        <dbReference type="Google" id="ProtNLM"/>
    </source>
</evidence>
<dbReference type="GO" id="GO:0098542">
    <property type="term" value="P:defense response to other organism"/>
    <property type="evidence" value="ECO:0007669"/>
    <property type="project" value="InterPro"/>
</dbReference>
<evidence type="ECO:0000256" key="1">
    <source>
        <dbReference type="ARBA" id="ARBA00004370"/>
    </source>
</evidence>
<dbReference type="PANTHER" id="PTHR31415">
    <property type="entry name" value="OS05G0367900 PROTEIN"/>
    <property type="match status" value="1"/>
</dbReference>
<evidence type="ECO:0000256" key="2">
    <source>
        <dbReference type="ARBA" id="ARBA00023136"/>
    </source>
</evidence>
<proteinExistence type="predicted"/>
<gene>
    <name evidence="4" type="ORF">SORBI_3003G331800</name>
</gene>
<dbReference type="EMBL" id="CM000762">
    <property type="protein sequence ID" value="OQU87736.1"/>
    <property type="molecule type" value="Genomic_DNA"/>
</dbReference>
<dbReference type="STRING" id="4558.A0A1W0W023"/>
<keyword evidence="3" id="KW-1133">Transmembrane helix</keyword>
<dbReference type="OMA" id="CRINFAC"/>
<feature type="transmembrane region" description="Helical" evidence="3">
    <location>
        <begin position="28"/>
        <end position="51"/>
    </location>
</feature>